<name>A0A0A9GTG8_ARUDO</name>
<dbReference type="AlphaFoldDB" id="A0A0A9GTG8"/>
<sequence length="16" mass="1953">MARGFLYRYTQKCNVC</sequence>
<proteinExistence type="predicted"/>
<reference evidence="1" key="2">
    <citation type="journal article" date="2015" name="Data Brief">
        <title>Shoot transcriptome of the giant reed, Arundo donax.</title>
        <authorList>
            <person name="Barrero R.A."/>
            <person name="Guerrero F.D."/>
            <person name="Moolhuijzen P."/>
            <person name="Goolsby J.A."/>
            <person name="Tidwell J."/>
            <person name="Bellgard S.E."/>
            <person name="Bellgard M.I."/>
        </authorList>
    </citation>
    <scope>NUCLEOTIDE SEQUENCE</scope>
    <source>
        <tissue evidence="1">Shoot tissue taken approximately 20 cm above the soil surface</tissue>
    </source>
</reference>
<dbReference type="EMBL" id="GBRH01170054">
    <property type="protein sequence ID" value="JAE27842.1"/>
    <property type="molecule type" value="Transcribed_RNA"/>
</dbReference>
<protein>
    <submittedName>
        <fullName evidence="1">Uncharacterized protein</fullName>
    </submittedName>
</protein>
<evidence type="ECO:0000313" key="1">
    <source>
        <dbReference type="EMBL" id="JAE27842.1"/>
    </source>
</evidence>
<reference evidence="1" key="1">
    <citation type="submission" date="2014-09" db="EMBL/GenBank/DDBJ databases">
        <authorList>
            <person name="Magalhaes I.L.F."/>
            <person name="Oliveira U."/>
            <person name="Santos F.R."/>
            <person name="Vidigal T.H.D.A."/>
            <person name="Brescovit A.D."/>
            <person name="Santos A.J."/>
        </authorList>
    </citation>
    <scope>NUCLEOTIDE SEQUENCE</scope>
    <source>
        <tissue evidence="1">Shoot tissue taken approximately 20 cm above the soil surface</tissue>
    </source>
</reference>
<organism evidence="1">
    <name type="scientific">Arundo donax</name>
    <name type="common">Giant reed</name>
    <name type="synonym">Donax arundinaceus</name>
    <dbReference type="NCBI Taxonomy" id="35708"/>
    <lineage>
        <taxon>Eukaryota</taxon>
        <taxon>Viridiplantae</taxon>
        <taxon>Streptophyta</taxon>
        <taxon>Embryophyta</taxon>
        <taxon>Tracheophyta</taxon>
        <taxon>Spermatophyta</taxon>
        <taxon>Magnoliopsida</taxon>
        <taxon>Liliopsida</taxon>
        <taxon>Poales</taxon>
        <taxon>Poaceae</taxon>
        <taxon>PACMAD clade</taxon>
        <taxon>Arundinoideae</taxon>
        <taxon>Arundineae</taxon>
        <taxon>Arundo</taxon>
    </lineage>
</organism>
<accession>A0A0A9GTG8</accession>